<evidence type="ECO:0000256" key="2">
    <source>
        <dbReference type="ARBA" id="ARBA00022448"/>
    </source>
</evidence>
<keyword evidence="4" id="KW-0410">Iron transport</keyword>
<evidence type="ECO:0000256" key="12">
    <source>
        <dbReference type="RuleBase" id="RU003357"/>
    </source>
</evidence>
<comment type="subcellular location">
    <subcellularLocation>
        <location evidence="1 11">Cell outer membrane</location>
        <topology evidence="1 11">Multi-pass membrane protein</topology>
    </subcellularLocation>
</comment>
<keyword evidence="17" id="KW-1185">Reference proteome</keyword>
<keyword evidence="5 11" id="KW-0812">Transmembrane</keyword>
<gene>
    <name evidence="16" type="ORF">GGR38_004505</name>
</gene>
<evidence type="ECO:0000313" key="17">
    <source>
        <dbReference type="Proteomes" id="UP000548867"/>
    </source>
</evidence>
<evidence type="ECO:0000256" key="5">
    <source>
        <dbReference type="ARBA" id="ARBA00022692"/>
    </source>
</evidence>
<dbReference type="EMBL" id="JACIDX010000026">
    <property type="protein sequence ID" value="MBB3957531.1"/>
    <property type="molecule type" value="Genomic_DNA"/>
</dbReference>
<dbReference type="PROSITE" id="PS52016">
    <property type="entry name" value="TONB_DEPENDENT_REC_3"/>
    <property type="match status" value="1"/>
</dbReference>
<evidence type="ECO:0000256" key="8">
    <source>
        <dbReference type="ARBA" id="ARBA00023077"/>
    </source>
</evidence>
<feature type="domain" description="TonB-dependent receptor plug" evidence="15">
    <location>
        <begin position="58"/>
        <end position="164"/>
    </location>
</feature>
<evidence type="ECO:0000256" key="10">
    <source>
        <dbReference type="ARBA" id="ARBA00023237"/>
    </source>
</evidence>
<dbReference type="InterPro" id="IPR000531">
    <property type="entry name" value="Beta-barrel_TonB"/>
</dbReference>
<dbReference type="Pfam" id="PF07715">
    <property type="entry name" value="Plug"/>
    <property type="match status" value="1"/>
</dbReference>
<name>A0A7W6CQY4_9SPHN</name>
<dbReference type="Pfam" id="PF00593">
    <property type="entry name" value="TonB_dep_Rec_b-barrel"/>
    <property type="match status" value="1"/>
</dbReference>
<evidence type="ECO:0000256" key="7">
    <source>
        <dbReference type="ARBA" id="ARBA00023065"/>
    </source>
</evidence>
<keyword evidence="2 11" id="KW-0813">Transport</keyword>
<sequence length="782" mass="83717">MLKANSCRLLALSLLSGTAVTAGAAQAQSTNAPAQASDTQTGVPDIIVTAEKRSSSANKVPLSINVFSGTQLTTAGVHSTEDLAKLVSGFSTVTSFYGAPVYYLRGVGYYDNSVAARPAVTIYADEAPIPYSVMAMGTTLDLERVEVLKGPQGTLFGSNSTGGAINFIAAKPGTRFEAGADVSFGRFDDGIVSGFVSGPLSDTVGARLAVSHENSGDWQKNYVTGATQGAKNITSFRGTLTFRPTPRLKGILTFSGTFDRSDVQTGQLVGISPTVPAEPALAAFPLAPANARATAYGTDFPEGGRLRKNNRELQATLRIDYDVSDGTTITSLTSGAWNRQNFAQSASATTLQVYALDRQGNVHSVSQELRAGGHFHQDRGHWVLGGSYEHDTTYENTTFDIRDANAGNVFDALGLPSINRVPTILSTTYDSKGVFGNVDYELTSTISARAGLRYTKTGLDYDACSQNAGNLTYGTGIATVLNMTGSSIRPLVAGDCVNFAPLANGTYQLAHIRGRTEQGSTSWRAGLDWKPVAGTLLYASVSRGYKAQAVSNIAAVFVTQYNPVPQERLTAYEAGIKTNILPATHLNAAVFYYQYADKQLQGTMIVPIFGPLATLVSVPRSHILGADFDLTTRPMRGLTLGAQGTFLHSQVDGSFTGTTQLGETGDFGGSAFPNTPKWQLAGSGEYRWNVGRTLEAFVGGRYTWRSQTYGDFNRENLLKISAYGLLDANLGVSTNDHRWTAQIWGHNLTNRYYWASQNAFLESIVRYAGMPITYGASLSFRY</sequence>
<evidence type="ECO:0000256" key="13">
    <source>
        <dbReference type="SAM" id="SignalP"/>
    </source>
</evidence>
<dbReference type="GO" id="GO:0006826">
    <property type="term" value="P:iron ion transport"/>
    <property type="evidence" value="ECO:0007669"/>
    <property type="project" value="UniProtKB-KW"/>
</dbReference>
<keyword evidence="6" id="KW-0408">Iron</keyword>
<dbReference type="PANTHER" id="PTHR32552:SF81">
    <property type="entry name" value="TONB-DEPENDENT OUTER MEMBRANE RECEPTOR"/>
    <property type="match status" value="1"/>
</dbReference>
<dbReference type="Proteomes" id="UP000548867">
    <property type="component" value="Unassembled WGS sequence"/>
</dbReference>
<keyword evidence="13" id="KW-0732">Signal</keyword>
<evidence type="ECO:0000256" key="1">
    <source>
        <dbReference type="ARBA" id="ARBA00004571"/>
    </source>
</evidence>
<dbReference type="Gene3D" id="2.40.170.20">
    <property type="entry name" value="TonB-dependent receptor, beta-barrel domain"/>
    <property type="match status" value="1"/>
</dbReference>
<evidence type="ECO:0000256" key="3">
    <source>
        <dbReference type="ARBA" id="ARBA00022452"/>
    </source>
</evidence>
<evidence type="ECO:0000256" key="6">
    <source>
        <dbReference type="ARBA" id="ARBA00023004"/>
    </source>
</evidence>
<dbReference type="AlphaFoldDB" id="A0A7W6CQY4"/>
<comment type="similarity">
    <text evidence="11 12">Belongs to the TonB-dependent receptor family.</text>
</comment>
<feature type="domain" description="TonB-dependent receptor-like beta-barrel" evidence="14">
    <location>
        <begin position="292"/>
        <end position="748"/>
    </location>
</feature>
<reference evidence="16 17" key="1">
    <citation type="submission" date="2020-08" db="EMBL/GenBank/DDBJ databases">
        <title>Genomic Encyclopedia of Type Strains, Phase IV (KMG-IV): sequencing the most valuable type-strain genomes for metagenomic binning, comparative biology and taxonomic classification.</title>
        <authorList>
            <person name="Goeker M."/>
        </authorList>
    </citation>
    <scope>NUCLEOTIDE SEQUENCE [LARGE SCALE GENOMIC DNA]</scope>
    <source>
        <strain evidence="16 17">DSM 27057</strain>
    </source>
</reference>
<evidence type="ECO:0000259" key="15">
    <source>
        <dbReference type="Pfam" id="PF07715"/>
    </source>
</evidence>
<dbReference type="GO" id="GO:0009279">
    <property type="term" value="C:cell outer membrane"/>
    <property type="evidence" value="ECO:0007669"/>
    <property type="project" value="UniProtKB-SubCell"/>
</dbReference>
<keyword evidence="10 11" id="KW-0998">Cell outer membrane</keyword>
<protein>
    <submittedName>
        <fullName evidence="16">Outer membrane receptor protein involved in Fe transport</fullName>
    </submittedName>
</protein>
<keyword evidence="7" id="KW-0406">Ion transport</keyword>
<keyword evidence="8 12" id="KW-0798">TonB box</keyword>
<evidence type="ECO:0000256" key="9">
    <source>
        <dbReference type="ARBA" id="ARBA00023136"/>
    </source>
</evidence>
<dbReference type="InterPro" id="IPR036942">
    <property type="entry name" value="Beta-barrel_TonB_sf"/>
</dbReference>
<dbReference type="RefSeq" id="WP_183628921.1">
    <property type="nucleotide sequence ID" value="NZ_JACIDX010000026.1"/>
</dbReference>
<evidence type="ECO:0000256" key="11">
    <source>
        <dbReference type="PROSITE-ProRule" id="PRU01360"/>
    </source>
</evidence>
<accession>A0A7W6CQY4</accession>
<dbReference type="InterPro" id="IPR039426">
    <property type="entry name" value="TonB-dep_rcpt-like"/>
</dbReference>
<keyword evidence="16" id="KW-0675">Receptor</keyword>
<feature type="chain" id="PRO_5030869933" evidence="13">
    <location>
        <begin position="28"/>
        <end position="782"/>
    </location>
</feature>
<feature type="signal peptide" evidence="13">
    <location>
        <begin position="1"/>
        <end position="27"/>
    </location>
</feature>
<comment type="caution">
    <text evidence="16">The sequence shown here is derived from an EMBL/GenBank/DDBJ whole genome shotgun (WGS) entry which is preliminary data.</text>
</comment>
<keyword evidence="9 11" id="KW-0472">Membrane</keyword>
<proteinExistence type="inferred from homology"/>
<organism evidence="16 17">
    <name type="scientific">Novosphingobium sediminicola</name>
    <dbReference type="NCBI Taxonomy" id="563162"/>
    <lineage>
        <taxon>Bacteria</taxon>
        <taxon>Pseudomonadati</taxon>
        <taxon>Pseudomonadota</taxon>
        <taxon>Alphaproteobacteria</taxon>
        <taxon>Sphingomonadales</taxon>
        <taxon>Sphingomonadaceae</taxon>
        <taxon>Novosphingobium</taxon>
    </lineage>
</organism>
<dbReference type="PANTHER" id="PTHR32552">
    <property type="entry name" value="FERRICHROME IRON RECEPTOR-RELATED"/>
    <property type="match status" value="1"/>
</dbReference>
<dbReference type="SUPFAM" id="SSF56935">
    <property type="entry name" value="Porins"/>
    <property type="match status" value="1"/>
</dbReference>
<evidence type="ECO:0000256" key="4">
    <source>
        <dbReference type="ARBA" id="ARBA00022496"/>
    </source>
</evidence>
<evidence type="ECO:0000313" key="16">
    <source>
        <dbReference type="EMBL" id="MBB3957531.1"/>
    </source>
</evidence>
<evidence type="ECO:0000259" key="14">
    <source>
        <dbReference type="Pfam" id="PF00593"/>
    </source>
</evidence>
<keyword evidence="3 11" id="KW-1134">Transmembrane beta strand</keyword>
<dbReference type="InterPro" id="IPR012910">
    <property type="entry name" value="Plug_dom"/>
</dbReference>